<gene>
    <name evidence="1" type="ORF">ADUPG1_004054</name>
</gene>
<accession>A0ABQ5JRU9</accession>
<proteinExistence type="predicted"/>
<organism evidence="1 2">
    <name type="scientific">Aduncisulcus paluster</name>
    <dbReference type="NCBI Taxonomy" id="2918883"/>
    <lineage>
        <taxon>Eukaryota</taxon>
        <taxon>Metamonada</taxon>
        <taxon>Carpediemonas-like organisms</taxon>
        <taxon>Aduncisulcus</taxon>
    </lineage>
</organism>
<dbReference type="Proteomes" id="UP001057375">
    <property type="component" value="Unassembled WGS sequence"/>
</dbReference>
<evidence type="ECO:0000313" key="2">
    <source>
        <dbReference type="Proteomes" id="UP001057375"/>
    </source>
</evidence>
<protein>
    <submittedName>
        <fullName evidence="1">Phage tail tape measure protein</fullName>
    </submittedName>
</protein>
<name>A0ABQ5JRU9_9EUKA</name>
<keyword evidence="2" id="KW-1185">Reference proteome</keyword>
<evidence type="ECO:0000313" key="1">
    <source>
        <dbReference type="EMBL" id="GKT14735.1"/>
    </source>
</evidence>
<feature type="non-terminal residue" evidence="1">
    <location>
        <position position="87"/>
    </location>
</feature>
<comment type="caution">
    <text evidence="1">The sequence shown here is derived from an EMBL/GenBank/DDBJ whole genome shotgun (WGS) entry which is preliminary data.</text>
</comment>
<dbReference type="EMBL" id="BQXS01005781">
    <property type="protein sequence ID" value="GKT14735.1"/>
    <property type="molecule type" value="Genomic_DNA"/>
</dbReference>
<sequence length="87" mass="9632">MILPAQQAESVRQVVGSDGISKGDYFDRVVDYVSVGKQYSMADRINNSQRDMFGWDMLGVARDSALIGISNAVQNWTTIGQQASFLR</sequence>
<reference evidence="1" key="1">
    <citation type="submission" date="2022-03" db="EMBL/GenBank/DDBJ databases">
        <title>Draft genome sequence of Aduncisulcus paluster, a free-living microaerophilic Fornicata.</title>
        <authorList>
            <person name="Yuyama I."/>
            <person name="Kume K."/>
            <person name="Tamura T."/>
            <person name="Inagaki Y."/>
            <person name="Hashimoto T."/>
        </authorList>
    </citation>
    <scope>NUCLEOTIDE SEQUENCE</scope>
    <source>
        <strain evidence="1">NY0171</strain>
    </source>
</reference>